<feature type="region of interest" description="Disordered" evidence="1">
    <location>
        <begin position="1"/>
        <end position="81"/>
    </location>
</feature>
<keyword evidence="3" id="KW-1185">Reference proteome</keyword>
<gene>
    <name evidence="2" type="ORF">PGLA1383_LOCUS24200</name>
</gene>
<dbReference type="Proteomes" id="UP000654075">
    <property type="component" value="Unassembled WGS sequence"/>
</dbReference>
<dbReference type="EMBL" id="CAJNNV010018819">
    <property type="protein sequence ID" value="CAE8606215.1"/>
    <property type="molecule type" value="Genomic_DNA"/>
</dbReference>
<feature type="non-terminal residue" evidence="2">
    <location>
        <position position="151"/>
    </location>
</feature>
<dbReference type="AlphaFoldDB" id="A0A813F1E4"/>
<proteinExistence type="predicted"/>
<sequence length="151" mass="16213">AAKPKKKKKKKPKGGDEEGEEEPTGEESATLATLLVAPTVEDVEVDGWTEVPKRRGLEANDDEAANDERTAARTQKVSDLRRRKATIAQQLQRLEEGLAGGGSAGGRKEDEQCKLLEARAKLQEDLSRVKMSIQRLSSSGPPAAPADGPAE</sequence>
<evidence type="ECO:0000313" key="2">
    <source>
        <dbReference type="EMBL" id="CAE8606215.1"/>
    </source>
</evidence>
<organism evidence="2 3">
    <name type="scientific">Polarella glacialis</name>
    <name type="common">Dinoflagellate</name>
    <dbReference type="NCBI Taxonomy" id="89957"/>
    <lineage>
        <taxon>Eukaryota</taxon>
        <taxon>Sar</taxon>
        <taxon>Alveolata</taxon>
        <taxon>Dinophyceae</taxon>
        <taxon>Suessiales</taxon>
        <taxon>Suessiaceae</taxon>
        <taxon>Polarella</taxon>
    </lineage>
</organism>
<evidence type="ECO:0000313" key="3">
    <source>
        <dbReference type="Proteomes" id="UP000654075"/>
    </source>
</evidence>
<feature type="compositionally biased region" description="Basic residues" evidence="1">
    <location>
        <begin position="1"/>
        <end position="12"/>
    </location>
</feature>
<accession>A0A813F1E4</accession>
<feature type="non-terminal residue" evidence="2">
    <location>
        <position position="1"/>
    </location>
</feature>
<comment type="caution">
    <text evidence="2">The sequence shown here is derived from an EMBL/GenBank/DDBJ whole genome shotgun (WGS) entry which is preliminary data.</text>
</comment>
<reference evidence="2" key="1">
    <citation type="submission" date="2021-02" db="EMBL/GenBank/DDBJ databases">
        <authorList>
            <person name="Dougan E. K."/>
            <person name="Rhodes N."/>
            <person name="Thang M."/>
            <person name="Chan C."/>
        </authorList>
    </citation>
    <scope>NUCLEOTIDE SEQUENCE</scope>
</reference>
<feature type="region of interest" description="Disordered" evidence="1">
    <location>
        <begin position="132"/>
        <end position="151"/>
    </location>
</feature>
<name>A0A813F1E4_POLGL</name>
<evidence type="ECO:0000256" key="1">
    <source>
        <dbReference type="SAM" id="MobiDB-lite"/>
    </source>
</evidence>
<feature type="compositionally biased region" description="Basic and acidic residues" evidence="1">
    <location>
        <begin position="66"/>
        <end position="80"/>
    </location>
</feature>
<protein>
    <submittedName>
        <fullName evidence="2">Uncharacterized protein</fullName>
    </submittedName>
</protein>
<feature type="compositionally biased region" description="Low complexity" evidence="1">
    <location>
        <begin position="137"/>
        <end position="151"/>
    </location>
</feature>